<proteinExistence type="predicted"/>
<dbReference type="InterPro" id="IPR004358">
    <property type="entry name" value="Sig_transdc_His_kin-like_C"/>
</dbReference>
<evidence type="ECO:0000256" key="3">
    <source>
        <dbReference type="ARBA" id="ARBA00012438"/>
    </source>
</evidence>
<dbReference type="Pfam" id="PF00512">
    <property type="entry name" value="HisKA"/>
    <property type="match status" value="1"/>
</dbReference>
<dbReference type="Gene3D" id="1.10.287.130">
    <property type="match status" value="1"/>
</dbReference>
<keyword evidence="4" id="KW-0597">Phosphoprotein</keyword>
<evidence type="ECO:0000256" key="6">
    <source>
        <dbReference type="ARBA" id="ARBA00022692"/>
    </source>
</evidence>
<dbReference type="OrthoDB" id="9804645at2"/>
<evidence type="ECO:0000313" key="16">
    <source>
        <dbReference type="Proteomes" id="UP000244378"/>
    </source>
</evidence>
<evidence type="ECO:0000313" key="14">
    <source>
        <dbReference type="EMBL" id="KAB0884760.1"/>
    </source>
</evidence>
<dbReference type="Proteomes" id="UP000469927">
    <property type="component" value="Unassembled WGS sequence"/>
</dbReference>
<dbReference type="PANTHER" id="PTHR45436">
    <property type="entry name" value="SENSOR HISTIDINE KINASE YKOH"/>
    <property type="match status" value="1"/>
</dbReference>
<evidence type="ECO:0000256" key="9">
    <source>
        <dbReference type="ARBA" id="ARBA00023012"/>
    </source>
</evidence>
<dbReference type="InterPro" id="IPR036097">
    <property type="entry name" value="HisK_dim/P_sf"/>
</dbReference>
<dbReference type="SUPFAM" id="SSF47384">
    <property type="entry name" value="Homodimeric domain of signal transducing histidine kinase"/>
    <property type="match status" value="1"/>
</dbReference>
<dbReference type="SMART" id="SM00388">
    <property type="entry name" value="HisKA"/>
    <property type="match status" value="1"/>
</dbReference>
<evidence type="ECO:0000313" key="15">
    <source>
        <dbReference type="EMBL" id="PUX16684.1"/>
    </source>
</evidence>
<evidence type="ECO:0000259" key="12">
    <source>
        <dbReference type="PROSITE" id="PS50109"/>
    </source>
</evidence>
<evidence type="ECO:0000256" key="8">
    <source>
        <dbReference type="ARBA" id="ARBA00022989"/>
    </source>
</evidence>
<dbReference type="Pfam" id="PF02518">
    <property type="entry name" value="HATPase_c"/>
    <property type="match status" value="1"/>
</dbReference>
<keyword evidence="6 11" id="KW-0812">Transmembrane</keyword>
<gene>
    <name evidence="15" type="ORF">AUN14_05325</name>
    <name evidence="14" type="ORF">FZI19_03655</name>
</gene>
<dbReference type="InterPro" id="IPR003660">
    <property type="entry name" value="HAMP_dom"/>
</dbReference>
<evidence type="ECO:0000256" key="10">
    <source>
        <dbReference type="ARBA" id="ARBA00023136"/>
    </source>
</evidence>
<keyword evidence="7 15" id="KW-0418">Kinase</keyword>
<dbReference type="InterPro" id="IPR003594">
    <property type="entry name" value="HATPase_dom"/>
</dbReference>
<comment type="subcellular location">
    <subcellularLocation>
        <location evidence="2">Cell inner membrane</location>
        <topology evidence="2">Multi-pass membrane protein</topology>
    </subcellularLocation>
</comment>
<protein>
    <recommendedName>
        <fullName evidence="3">histidine kinase</fullName>
        <ecNumber evidence="3">2.7.13.3</ecNumber>
    </recommendedName>
</protein>
<comment type="caution">
    <text evidence="15">The sequence shown here is derived from an EMBL/GenBank/DDBJ whole genome shotgun (WGS) entry which is preliminary data.</text>
</comment>
<dbReference type="CDD" id="cd00082">
    <property type="entry name" value="HisKA"/>
    <property type="match status" value="1"/>
</dbReference>
<keyword evidence="5" id="KW-0808">Transferase</keyword>
<sequence length="398" mass="44616">MKNHAYQSLWRWLCGRIIALAIGTVIVIAVCMWLRFAVQNYWIMHRMPPALRDEFLRLADNPQLDPARFHYIVDTWWGLDYSTPSIASSDWILLGVLVLVMIPFIIFMGLKYARPLSVQFSRLRDVAEDVTQGEFGRQAELVKDAPAEMVRFASDFNAMTRQLARYDKELRASHVAMAHELRSPLTAAMGRLQGMLDGVFTPDAQQLEMVMRQLQLLNRLTDELHLLSLADAGQLTVDREAIYLDDLLRERAAWLKPQADAAGIRVVIHASPPAPLFADALRLGQVFTVLMENTLRYGKPGGRLDVRLHRTQTGYRVDFLDDGPGVDASFLPLMFERFTRAETSRARHSGGSGLGLSIARAICVAHGGDIQASLPPAGGLLMRVMLPERSDTAENCHP</sequence>
<feature type="transmembrane region" description="Helical" evidence="11">
    <location>
        <begin position="12"/>
        <end position="36"/>
    </location>
</feature>
<reference evidence="14 17" key="2">
    <citation type="submission" date="2019-08" db="EMBL/GenBank/DDBJ databases">
        <title>Prevalence, distribution, and phylogeny of type two toxin-antitoxin genes possessed by Cronobacter species where C. sakazakii homologs follow sequence type lineages.</title>
        <authorList>
            <person name="Finkelstein S."/>
            <person name="Negrete F."/>
            <person name="Jang H."/>
            <person name="Gopinath G.R."/>
            <person name="Tall B.D."/>
        </authorList>
    </citation>
    <scope>NUCLEOTIDE SEQUENCE [LARGE SCALE GENOMIC DNA]</scope>
    <source>
        <strain evidence="14 17">MOD1_GK1257</strain>
    </source>
</reference>
<evidence type="ECO:0000256" key="11">
    <source>
        <dbReference type="SAM" id="Phobius"/>
    </source>
</evidence>
<dbReference type="SUPFAM" id="SSF55874">
    <property type="entry name" value="ATPase domain of HSP90 chaperone/DNA topoisomerase II/histidine kinase"/>
    <property type="match status" value="1"/>
</dbReference>
<keyword evidence="10 11" id="KW-0472">Membrane</keyword>
<dbReference type="PROSITE" id="PS50109">
    <property type="entry name" value="HIS_KIN"/>
    <property type="match status" value="1"/>
</dbReference>
<dbReference type="GO" id="GO:0000155">
    <property type="term" value="F:phosphorelay sensor kinase activity"/>
    <property type="evidence" value="ECO:0007669"/>
    <property type="project" value="InterPro"/>
</dbReference>
<dbReference type="InterPro" id="IPR050428">
    <property type="entry name" value="TCS_sensor_his_kinase"/>
</dbReference>
<dbReference type="PROSITE" id="PS50885">
    <property type="entry name" value="HAMP"/>
    <property type="match status" value="1"/>
</dbReference>
<evidence type="ECO:0000259" key="13">
    <source>
        <dbReference type="PROSITE" id="PS50885"/>
    </source>
</evidence>
<dbReference type="InterPro" id="IPR005467">
    <property type="entry name" value="His_kinase_dom"/>
</dbReference>
<feature type="domain" description="Histidine kinase" evidence="12">
    <location>
        <begin position="176"/>
        <end position="390"/>
    </location>
</feature>
<dbReference type="EC" id="2.7.13.3" evidence="3"/>
<reference evidence="15 16" key="1">
    <citation type="submission" date="2016-12" db="EMBL/GenBank/DDBJ databases">
        <title>Analysis of the Molecular Diversity Among Cronobacter Species Isolated from Filth Flies Using a Pan Genomic DNA Microarray.</title>
        <authorList>
            <person name="Pava-Ripoll M."/>
            <person name="Tall B."/>
            <person name="Farber J."/>
            <person name="Fanning S."/>
            <person name="Lehner A."/>
            <person name="Stephan R."/>
            <person name="Pagotto F."/>
            <person name="Iverson C."/>
            <person name="Ziobro G."/>
            <person name="Miller A."/>
            <person name="Pearson R."/>
            <person name="Yan Q."/>
            <person name="Kim M."/>
            <person name="Jeong S."/>
            <person name="Park J."/>
            <person name="Jun S."/>
            <person name="Choi H."/>
            <person name="Chung T."/>
            <person name="Yoo Y."/>
            <person name="Park E."/>
            <person name="Hwang S."/>
            <person name="Lee B."/>
            <person name="Sathyamoorthy V."/>
            <person name="Carter L."/>
            <person name="Mammel M."/>
            <person name="Jackson S."/>
            <person name="Kothary M."/>
            <person name="Patel I."/>
            <person name="Grim C."/>
            <person name="Gopinath G."/>
            <person name="Gangiredla J."/>
            <person name="Chase H."/>
        </authorList>
    </citation>
    <scope>NUCLEOTIDE SEQUENCE [LARGE SCALE GENOMIC DNA]</scope>
    <source>
        <strain evidence="15 16">MOD1-Md1s</strain>
    </source>
</reference>
<evidence type="ECO:0000256" key="5">
    <source>
        <dbReference type="ARBA" id="ARBA00022679"/>
    </source>
</evidence>
<comment type="catalytic activity">
    <reaction evidence="1">
        <text>ATP + protein L-histidine = ADP + protein N-phospho-L-histidine.</text>
        <dbReference type="EC" id="2.7.13.3"/>
    </reaction>
</comment>
<organism evidence="15 16">
    <name type="scientific">Cronobacter muytjensii</name>
    <dbReference type="NCBI Taxonomy" id="413501"/>
    <lineage>
        <taxon>Bacteria</taxon>
        <taxon>Pseudomonadati</taxon>
        <taxon>Pseudomonadota</taxon>
        <taxon>Gammaproteobacteria</taxon>
        <taxon>Enterobacterales</taxon>
        <taxon>Enterobacteriaceae</taxon>
        <taxon>Cronobacter</taxon>
    </lineage>
</organism>
<dbReference type="PRINTS" id="PR00344">
    <property type="entry name" value="BCTRLSENSOR"/>
</dbReference>
<dbReference type="EMBL" id="MSAE01000006">
    <property type="protein sequence ID" value="PUX16684.1"/>
    <property type="molecule type" value="Genomic_DNA"/>
</dbReference>
<dbReference type="Proteomes" id="UP000244378">
    <property type="component" value="Unassembled WGS sequence"/>
</dbReference>
<name>A0A2T7AWT2_9ENTR</name>
<evidence type="ECO:0000256" key="7">
    <source>
        <dbReference type="ARBA" id="ARBA00022777"/>
    </source>
</evidence>
<keyword evidence="9" id="KW-0902">Two-component regulatory system</keyword>
<keyword evidence="17" id="KW-1185">Reference proteome</keyword>
<dbReference type="InterPro" id="IPR036890">
    <property type="entry name" value="HATPase_C_sf"/>
</dbReference>
<evidence type="ECO:0000256" key="4">
    <source>
        <dbReference type="ARBA" id="ARBA00022553"/>
    </source>
</evidence>
<accession>A0A2T7AWT2</accession>
<dbReference type="Gene3D" id="6.10.340.10">
    <property type="match status" value="1"/>
</dbReference>
<evidence type="ECO:0000256" key="2">
    <source>
        <dbReference type="ARBA" id="ARBA00004429"/>
    </source>
</evidence>
<dbReference type="AlphaFoldDB" id="A0A2T7AWT2"/>
<dbReference type="RefSeq" id="WP_075192612.1">
    <property type="nucleotide sequence ID" value="NZ_JADKNN010000010.1"/>
</dbReference>
<keyword evidence="8 11" id="KW-1133">Transmembrane helix</keyword>
<evidence type="ECO:0000256" key="1">
    <source>
        <dbReference type="ARBA" id="ARBA00000085"/>
    </source>
</evidence>
<dbReference type="GO" id="GO:0005886">
    <property type="term" value="C:plasma membrane"/>
    <property type="evidence" value="ECO:0007669"/>
    <property type="project" value="UniProtKB-SubCell"/>
</dbReference>
<feature type="domain" description="HAMP" evidence="13">
    <location>
        <begin position="114"/>
        <end position="168"/>
    </location>
</feature>
<dbReference type="InterPro" id="IPR003661">
    <property type="entry name" value="HisK_dim/P_dom"/>
</dbReference>
<dbReference type="SMART" id="SM00387">
    <property type="entry name" value="HATPase_c"/>
    <property type="match status" value="1"/>
</dbReference>
<evidence type="ECO:0000313" key="17">
    <source>
        <dbReference type="Proteomes" id="UP000469927"/>
    </source>
</evidence>
<dbReference type="EMBL" id="WAGD01000009">
    <property type="protein sequence ID" value="KAB0884760.1"/>
    <property type="molecule type" value="Genomic_DNA"/>
</dbReference>
<feature type="transmembrane region" description="Helical" evidence="11">
    <location>
        <begin position="91"/>
        <end position="113"/>
    </location>
</feature>
<dbReference type="PANTHER" id="PTHR45436:SF5">
    <property type="entry name" value="SENSOR HISTIDINE KINASE TRCS"/>
    <property type="match status" value="1"/>
</dbReference>
<dbReference type="Gene3D" id="3.30.565.10">
    <property type="entry name" value="Histidine kinase-like ATPase, C-terminal domain"/>
    <property type="match status" value="1"/>
</dbReference>